<keyword evidence="1" id="KW-0175">Coiled coil</keyword>
<dbReference type="Pfam" id="PF18210">
    <property type="entry name" value="Knl1_RWD_C"/>
    <property type="match status" value="1"/>
</dbReference>
<evidence type="ECO:0000256" key="1">
    <source>
        <dbReference type="SAM" id="Coils"/>
    </source>
</evidence>
<dbReference type="InterPro" id="IPR033338">
    <property type="entry name" value="Spc105/Spc7"/>
</dbReference>
<feature type="region of interest" description="Disordered" evidence="2">
    <location>
        <begin position="482"/>
        <end position="517"/>
    </location>
</feature>
<dbReference type="InterPro" id="IPR013253">
    <property type="entry name" value="Spc7_domain"/>
</dbReference>
<dbReference type="EMBL" id="OOIP01000001">
    <property type="protein sequence ID" value="SPO34584.1"/>
    <property type="molecule type" value="Genomic_DNA"/>
</dbReference>
<gene>
    <name evidence="4" type="ORF">PSFLO_00055</name>
</gene>
<feature type="compositionally biased region" description="Polar residues" evidence="2">
    <location>
        <begin position="69"/>
        <end position="79"/>
    </location>
</feature>
<feature type="region of interest" description="Disordered" evidence="2">
    <location>
        <begin position="200"/>
        <end position="261"/>
    </location>
</feature>
<feature type="compositionally biased region" description="Basic and acidic residues" evidence="2">
    <location>
        <begin position="200"/>
        <end position="212"/>
    </location>
</feature>
<feature type="compositionally biased region" description="Acidic residues" evidence="2">
    <location>
        <begin position="549"/>
        <end position="563"/>
    </location>
</feature>
<evidence type="ECO:0000313" key="5">
    <source>
        <dbReference type="Proteomes" id="UP000323386"/>
    </source>
</evidence>
<feature type="coiled-coil region" evidence="1">
    <location>
        <begin position="906"/>
        <end position="933"/>
    </location>
</feature>
<dbReference type="GO" id="GO:0034501">
    <property type="term" value="P:protein localization to kinetochore"/>
    <property type="evidence" value="ECO:0007669"/>
    <property type="project" value="TreeGrafter"/>
</dbReference>
<feature type="region of interest" description="Disordered" evidence="2">
    <location>
        <begin position="321"/>
        <end position="340"/>
    </location>
</feature>
<proteinExistence type="predicted"/>
<dbReference type="GO" id="GO:1990758">
    <property type="term" value="P:mitotic sister chromatid biorientation"/>
    <property type="evidence" value="ECO:0007669"/>
    <property type="project" value="TreeGrafter"/>
</dbReference>
<protein>
    <recommendedName>
        <fullName evidence="3">Spc7 kinetochore protein domain-containing protein</fullName>
    </recommendedName>
</protein>
<feature type="region of interest" description="Disordered" evidence="2">
    <location>
        <begin position="692"/>
        <end position="758"/>
    </location>
</feature>
<keyword evidence="5" id="KW-1185">Reference proteome</keyword>
<feature type="compositionally biased region" description="Polar residues" evidence="2">
    <location>
        <begin position="606"/>
        <end position="625"/>
    </location>
</feature>
<feature type="domain" description="Spc7 kinetochore protein" evidence="3">
    <location>
        <begin position="836"/>
        <end position="1159"/>
    </location>
</feature>
<dbReference type="PANTHER" id="PTHR28260">
    <property type="entry name" value="SPINDLE POLE BODY COMPONENT SPC105"/>
    <property type="match status" value="1"/>
</dbReference>
<feature type="region of interest" description="Disordered" evidence="2">
    <location>
        <begin position="581"/>
        <end position="670"/>
    </location>
</feature>
<dbReference type="PANTHER" id="PTHR28260:SF1">
    <property type="entry name" value="SPINDLE POLE BODY COMPONENT SPC105"/>
    <property type="match status" value="1"/>
</dbReference>
<feature type="compositionally biased region" description="Acidic residues" evidence="2">
    <location>
        <begin position="247"/>
        <end position="260"/>
    </location>
</feature>
<dbReference type="SMART" id="SM00787">
    <property type="entry name" value="Spc7"/>
    <property type="match status" value="1"/>
</dbReference>
<feature type="compositionally biased region" description="Basic and acidic residues" evidence="2">
    <location>
        <begin position="22"/>
        <end position="44"/>
    </location>
</feature>
<dbReference type="GO" id="GO:0000776">
    <property type="term" value="C:kinetochore"/>
    <property type="evidence" value="ECO:0007669"/>
    <property type="project" value="TreeGrafter"/>
</dbReference>
<evidence type="ECO:0000259" key="3">
    <source>
        <dbReference type="SMART" id="SM00787"/>
    </source>
</evidence>
<name>A0A5C3EQE0_9BASI</name>
<dbReference type="Proteomes" id="UP000323386">
    <property type="component" value="Unassembled WGS sequence"/>
</dbReference>
<feature type="region of interest" description="Disordered" evidence="2">
    <location>
        <begin position="861"/>
        <end position="887"/>
    </location>
</feature>
<accession>A0A5C3EQE0</accession>
<evidence type="ECO:0000256" key="2">
    <source>
        <dbReference type="SAM" id="MobiDB-lite"/>
    </source>
</evidence>
<evidence type="ECO:0000313" key="4">
    <source>
        <dbReference type="EMBL" id="SPO34584.1"/>
    </source>
</evidence>
<dbReference type="InterPro" id="IPR040850">
    <property type="entry name" value="Knl1_RWD_C"/>
</dbReference>
<organism evidence="4 5">
    <name type="scientific">Pseudozyma flocculosa</name>
    <dbReference type="NCBI Taxonomy" id="84751"/>
    <lineage>
        <taxon>Eukaryota</taxon>
        <taxon>Fungi</taxon>
        <taxon>Dikarya</taxon>
        <taxon>Basidiomycota</taxon>
        <taxon>Ustilaginomycotina</taxon>
        <taxon>Ustilaginomycetes</taxon>
        <taxon>Ustilaginales</taxon>
        <taxon>Ustilaginaceae</taxon>
        <taxon>Pseudozyma</taxon>
    </lineage>
</organism>
<reference evidence="4 5" key="1">
    <citation type="submission" date="2018-03" db="EMBL/GenBank/DDBJ databases">
        <authorList>
            <person name="Guldener U."/>
        </authorList>
    </citation>
    <scope>NUCLEOTIDE SEQUENCE [LARGE SCALE GENOMIC DNA]</scope>
    <source>
        <strain evidence="4 5">DAOM196992</strain>
    </source>
</reference>
<dbReference type="GO" id="GO:0007094">
    <property type="term" value="P:mitotic spindle assembly checkpoint signaling"/>
    <property type="evidence" value="ECO:0007669"/>
    <property type="project" value="TreeGrafter"/>
</dbReference>
<feature type="coiled-coil region" evidence="1">
    <location>
        <begin position="1026"/>
        <end position="1078"/>
    </location>
</feature>
<feature type="region of interest" description="Disordered" evidence="2">
    <location>
        <begin position="1"/>
        <end position="114"/>
    </location>
</feature>
<feature type="compositionally biased region" description="Low complexity" evidence="2">
    <location>
        <begin position="698"/>
        <end position="713"/>
    </location>
</feature>
<feature type="compositionally biased region" description="Polar residues" evidence="2">
    <location>
        <begin position="226"/>
        <end position="242"/>
    </location>
</feature>
<dbReference type="Pfam" id="PF08317">
    <property type="entry name" value="Spc7"/>
    <property type="match status" value="1"/>
</dbReference>
<feature type="region of interest" description="Disordered" evidence="2">
    <location>
        <begin position="541"/>
        <end position="563"/>
    </location>
</feature>
<feature type="compositionally biased region" description="Polar residues" evidence="2">
    <location>
        <begin position="714"/>
        <end position="727"/>
    </location>
</feature>
<dbReference type="OrthoDB" id="360161at2759"/>
<sequence length="1347" mass="145293">MSLNGTGSGGLQLGGSSMTTTAKERTANTKENNKDDTIRSAREKLAKKKRAASVGGSELQTLLKETHNHLATNAATSRRNAPRPRKSAIRAVPQVFESPTGLVPSPKSRQGLALKPLVASPQNDRREPPNATATTTSAIGPAISQPATIDLPTAAATRDATQTIAAFGQRDPTLTLNDPAGARGCATQIIRPKRRVTFSKRQEKTEFAKDEPTLNLGSLRRDEPATPSTTQGSSSMGRSFNHSNSDSDSDSDPDSDDSDDASAMIMATTSDMMLTASSYGNASSDMDLSLDDPIDSRGLDGDDATKSMEITVAHGQIRKRKLSGMGTSDSDSDLDESLDAPGDVDLTVDDMSHAMDFTEAVGGAPLLKRRRSSVAQLAADRAVLMDNEQADDMTASRAGVTFTHAASDESSASFDAGDDQSAMMDFTMPMGLVRTGDDDTQRSVGGRSMATMISDRDSGDEDLDMSVSMDVTRPVTTVIKTKGAEAANDADLPQIGDDSVPLGRNNLGDDDSDDEPDRLAAVDASADVSMPMEMTHAMTGFIEQKDGDSSSDDDDGESMEMDQDATMQSTMQMTRAIGKITSQPSPAKHSPSLPPQDDRSRLLARTPSQSPRKPATATDNDSSSKMAGASPSKFRQSLRGGIESPSLARSPARRVGGTVPPPGRPSLSNVSISSFRQSLIGGVESPSYVRSPARRIQASPPKAAAAPATASISTRLATPTKPATSTLPLGLSLSARKRSPSPETKAAKRAAMTAGRKSLGSNLTTASSLYRPQPFGTSKDARAARSSIVAAVLPDHSRFKDESFASAPPSDMDEVSDLEVYGDELDNKAGESSYSFNDEGAPFHMPLNAFLSHVGVQFHEDMSASRRRPVPARDGDSSTDGEASGPKAPVSLVRLVKAACGAVPQLEALRDACREIKEQVEDGRDRLVEMEAAFYSNPPDFVREIMGLSNDEEKKEMEAQFKLQKQAARALAVSDYYGWRMDKEFDAEMVQTLQAYHGRLQCDLQIVEEKREVLGQKLLPPLRTRHLELQRELNAARRRQKEIEECDQDELKSLYASIEEQHEVLESMRAKLDETTQSHQRVLKRLHENEEKMASASDMIAKARAVCDQIQGCTRGEARRLLGEIRNLEKLHLVRIARVGVAPKEKKDEERSAIEVVMDGWLLVSLTLDLVNAGAVEAVSLQSVSEKGSAASEVDLIRQAAVGILRAEFQKEKPQNAVLILRRIFKTLIRHRHLQAEIEHLRCRFPLQLVATGGDASSTGDERHLSLRASVLLPRQRSKIVIQARSNLACIASDQPTFEPDQVRVETVYGPADALAMSTQILDCLAADPTIGSLGRACLETVETFDV</sequence>
<feature type="compositionally biased region" description="Gly residues" evidence="2">
    <location>
        <begin position="1"/>
        <end position="13"/>
    </location>
</feature>